<evidence type="ECO:0000256" key="6">
    <source>
        <dbReference type="ARBA" id="ARBA00022989"/>
    </source>
</evidence>
<evidence type="ECO:0000256" key="1">
    <source>
        <dbReference type="ARBA" id="ARBA00004651"/>
    </source>
</evidence>
<dbReference type="PANTHER" id="PTHR30047:SF7">
    <property type="entry name" value="HIGH-AFFINITY CHOLINE TRANSPORT PROTEIN"/>
    <property type="match status" value="1"/>
</dbReference>
<dbReference type="AlphaFoldDB" id="A0A368P4X6"/>
<keyword evidence="3" id="KW-0813">Transport</keyword>
<reference evidence="10 11" key="1">
    <citation type="submission" date="2018-07" db="EMBL/GenBank/DDBJ databases">
        <title>Oceanihabitans testaceum sp. nov., isolated from marine sediment.</title>
        <authorList>
            <person name="Li C.-M."/>
        </authorList>
    </citation>
    <scope>NUCLEOTIDE SEQUENCE [LARGE SCALE GENOMIC DNA]</scope>
    <source>
        <strain evidence="10 11">S9-10</strain>
    </source>
</reference>
<comment type="similarity">
    <text evidence="2">Belongs to the BCCT transporter (TC 2.A.15) family.</text>
</comment>
<feature type="transmembrane region" description="Helical" evidence="9">
    <location>
        <begin position="327"/>
        <end position="344"/>
    </location>
</feature>
<dbReference type="RefSeq" id="WP_113965536.1">
    <property type="nucleotide sequence ID" value="NZ_JAWVXR010000001.1"/>
</dbReference>
<sequence>MSIKVTRKESASKFLGLVVNKTVFFAAIAAVVFSVGFTLIFQEQADYYFGIAQTAVSAHGGWIYTLSVNLFIVFCLYMAFGKYGGIRIGGSSAKPEFSLWAWFAMLFSAGIGNGLVLFSIADPVRDFLNPPRLAGEEPALIAQEAINFSFLHHGIHGWAIYSVVGLSLAYFTFNRKMPLTLRSVFYPILGNRIHGWMGDLIDIMAVITTLFGLATTIGFGVGQINSGFTHVFGVPSSLFYQVVIIICVTLAATLSAFSGVNKGVQMLSKLNVRVASAIFLLVLILGPTTFIFKSYIQNIGSYLVHFVDMSTWTEALRGTDWQKTRTIMYWGWWISWSPFVGTFIARISKGRTIKEFVLCVLILPALVTFLWFSAFGGITMRDILGGDTAMIAAVNDNISTALYVFFDKFPLAILLKVLGVVLICSFIITSADSGALVVDSITSGGKMKTPKFQRVIWAVAIGVIASVLMYGGGLNALQTVVTISGLPFAILLVMMCFSLFRGVKEDHEKAERKEKLLERETYRKNILQLVNKEREEKNLKKIDRESDTGKKPNITDL</sequence>
<dbReference type="OrthoDB" id="9775735at2"/>
<feature type="transmembrane region" description="Helical" evidence="9">
    <location>
        <begin position="21"/>
        <end position="41"/>
    </location>
</feature>
<feature type="transmembrane region" description="Helical" evidence="9">
    <location>
        <begin position="409"/>
        <end position="431"/>
    </location>
</feature>
<feature type="transmembrane region" description="Helical" evidence="9">
    <location>
        <begin position="155"/>
        <end position="173"/>
    </location>
</feature>
<feature type="transmembrane region" description="Helical" evidence="9">
    <location>
        <begin position="61"/>
        <end position="80"/>
    </location>
</feature>
<accession>A0A368P4X6</accession>
<feature type="transmembrane region" description="Helical" evidence="9">
    <location>
        <begin position="476"/>
        <end position="500"/>
    </location>
</feature>
<evidence type="ECO:0000256" key="4">
    <source>
        <dbReference type="ARBA" id="ARBA00022475"/>
    </source>
</evidence>
<dbReference type="GO" id="GO:0022857">
    <property type="term" value="F:transmembrane transporter activity"/>
    <property type="evidence" value="ECO:0007669"/>
    <property type="project" value="InterPro"/>
</dbReference>
<feature type="compositionally biased region" description="Basic and acidic residues" evidence="8">
    <location>
        <begin position="538"/>
        <end position="550"/>
    </location>
</feature>
<gene>
    <name evidence="10" type="ORF">DU428_00365</name>
</gene>
<organism evidence="10 11">
    <name type="scientific">Oceanihabitans sediminis</name>
    <dbReference type="NCBI Taxonomy" id="1812012"/>
    <lineage>
        <taxon>Bacteria</taxon>
        <taxon>Pseudomonadati</taxon>
        <taxon>Bacteroidota</taxon>
        <taxon>Flavobacteriia</taxon>
        <taxon>Flavobacteriales</taxon>
        <taxon>Flavobacteriaceae</taxon>
        <taxon>Oceanihabitans</taxon>
    </lineage>
</organism>
<proteinExistence type="inferred from homology"/>
<dbReference type="Proteomes" id="UP000252249">
    <property type="component" value="Unassembled WGS sequence"/>
</dbReference>
<feature type="transmembrane region" description="Helical" evidence="9">
    <location>
        <begin position="452"/>
        <end position="470"/>
    </location>
</feature>
<dbReference type="EMBL" id="QPIG01000001">
    <property type="protein sequence ID" value="RCU57882.1"/>
    <property type="molecule type" value="Genomic_DNA"/>
</dbReference>
<keyword evidence="7 9" id="KW-0472">Membrane</keyword>
<comment type="subcellular location">
    <subcellularLocation>
        <location evidence="1">Cell membrane</location>
        <topology evidence="1">Multi-pass membrane protein</topology>
    </subcellularLocation>
</comment>
<comment type="caution">
    <text evidence="10">The sequence shown here is derived from an EMBL/GenBank/DDBJ whole genome shotgun (WGS) entry which is preliminary data.</text>
</comment>
<evidence type="ECO:0000256" key="3">
    <source>
        <dbReference type="ARBA" id="ARBA00022448"/>
    </source>
</evidence>
<feature type="transmembrane region" description="Helical" evidence="9">
    <location>
        <begin position="272"/>
        <end position="292"/>
    </location>
</feature>
<dbReference type="PANTHER" id="PTHR30047">
    <property type="entry name" value="HIGH-AFFINITY CHOLINE TRANSPORT PROTEIN-RELATED"/>
    <property type="match status" value="1"/>
</dbReference>
<feature type="transmembrane region" description="Helical" evidence="9">
    <location>
        <begin position="100"/>
        <end position="121"/>
    </location>
</feature>
<evidence type="ECO:0000256" key="8">
    <source>
        <dbReference type="SAM" id="MobiDB-lite"/>
    </source>
</evidence>
<evidence type="ECO:0000256" key="2">
    <source>
        <dbReference type="ARBA" id="ARBA00005658"/>
    </source>
</evidence>
<feature type="transmembrane region" description="Helical" evidence="9">
    <location>
        <begin position="200"/>
        <end position="219"/>
    </location>
</feature>
<feature type="transmembrane region" description="Helical" evidence="9">
    <location>
        <begin position="356"/>
        <end position="378"/>
    </location>
</feature>
<keyword evidence="5 9" id="KW-0812">Transmembrane</keyword>
<evidence type="ECO:0000256" key="5">
    <source>
        <dbReference type="ARBA" id="ARBA00022692"/>
    </source>
</evidence>
<keyword evidence="11" id="KW-1185">Reference proteome</keyword>
<evidence type="ECO:0000256" key="9">
    <source>
        <dbReference type="SAM" id="Phobius"/>
    </source>
</evidence>
<evidence type="ECO:0000313" key="11">
    <source>
        <dbReference type="Proteomes" id="UP000252249"/>
    </source>
</evidence>
<feature type="region of interest" description="Disordered" evidence="8">
    <location>
        <begin position="538"/>
        <end position="557"/>
    </location>
</feature>
<protein>
    <submittedName>
        <fullName evidence="10">BCCT family transporter</fullName>
    </submittedName>
</protein>
<dbReference type="NCBIfam" id="TIGR00842">
    <property type="entry name" value="bcct"/>
    <property type="match status" value="1"/>
</dbReference>
<keyword evidence="6 9" id="KW-1133">Transmembrane helix</keyword>
<name>A0A368P4X6_9FLAO</name>
<dbReference type="GO" id="GO:0005886">
    <property type="term" value="C:plasma membrane"/>
    <property type="evidence" value="ECO:0007669"/>
    <property type="project" value="UniProtKB-SubCell"/>
</dbReference>
<keyword evidence="4" id="KW-1003">Cell membrane</keyword>
<feature type="transmembrane region" description="Helical" evidence="9">
    <location>
        <begin position="239"/>
        <end position="260"/>
    </location>
</feature>
<evidence type="ECO:0000256" key="7">
    <source>
        <dbReference type="ARBA" id="ARBA00023136"/>
    </source>
</evidence>
<dbReference type="InterPro" id="IPR000060">
    <property type="entry name" value="BCCT_transptr"/>
</dbReference>
<evidence type="ECO:0000313" key="10">
    <source>
        <dbReference type="EMBL" id="RCU57882.1"/>
    </source>
</evidence>
<dbReference type="Pfam" id="PF02028">
    <property type="entry name" value="BCCT"/>
    <property type="match status" value="1"/>
</dbReference>